<dbReference type="SUPFAM" id="SSF53649">
    <property type="entry name" value="Alkaline phosphatase-like"/>
    <property type="match status" value="1"/>
</dbReference>
<keyword evidence="5" id="KW-0325">Glycoprotein</keyword>
<keyword evidence="4" id="KW-0106">Calcium</keyword>
<dbReference type="EMBL" id="CAXITT010000347">
    <property type="protein sequence ID" value="CAL1539632.1"/>
    <property type="molecule type" value="Genomic_DNA"/>
</dbReference>
<dbReference type="InterPro" id="IPR017850">
    <property type="entry name" value="Alkaline_phosphatase_core_sf"/>
</dbReference>
<dbReference type="InterPro" id="IPR047115">
    <property type="entry name" value="ARSB"/>
</dbReference>
<keyword evidence="8" id="KW-1185">Reference proteome</keyword>
<evidence type="ECO:0000256" key="1">
    <source>
        <dbReference type="ARBA" id="ARBA00001913"/>
    </source>
</evidence>
<dbReference type="PANTHER" id="PTHR10342">
    <property type="entry name" value="ARYLSULFATASE"/>
    <property type="match status" value="1"/>
</dbReference>
<comment type="cofactor">
    <cofactor evidence="1">
        <name>Ca(2+)</name>
        <dbReference type="ChEBI" id="CHEBI:29108"/>
    </cofactor>
</comment>
<evidence type="ECO:0000313" key="8">
    <source>
        <dbReference type="Proteomes" id="UP001497497"/>
    </source>
</evidence>
<comment type="caution">
    <text evidence="7">The sequence shown here is derived from an EMBL/GenBank/DDBJ whole genome shotgun (WGS) entry which is preliminary data.</text>
</comment>
<evidence type="ECO:0000313" key="7">
    <source>
        <dbReference type="EMBL" id="CAL1539632.1"/>
    </source>
</evidence>
<dbReference type="Pfam" id="PF00884">
    <property type="entry name" value="Sulfatase"/>
    <property type="match status" value="1"/>
</dbReference>
<evidence type="ECO:0000259" key="6">
    <source>
        <dbReference type="Pfam" id="PF00884"/>
    </source>
</evidence>
<dbReference type="GO" id="GO:0046872">
    <property type="term" value="F:metal ion binding"/>
    <property type="evidence" value="ECO:0007669"/>
    <property type="project" value="UniProtKB-KW"/>
</dbReference>
<organism evidence="7 8">
    <name type="scientific">Lymnaea stagnalis</name>
    <name type="common">Great pond snail</name>
    <name type="synonym">Helix stagnalis</name>
    <dbReference type="NCBI Taxonomy" id="6523"/>
    <lineage>
        <taxon>Eukaryota</taxon>
        <taxon>Metazoa</taxon>
        <taxon>Spiralia</taxon>
        <taxon>Lophotrochozoa</taxon>
        <taxon>Mollusca</taxon>
        <taxon>Gastropoda</taxon>
        <taxon>Heterobranchia</taxon>
        <taxon>Euthyneura</taxon>
        <taxon>Panpulmonata</taxon>
        <taxon>Hygrophila</taxon>
        <taxon>Lymnaeoidea</taxon>
        <taxon>Lymnaeidae</taxon>
        <taxon>Lymnaea</taxon>
    </lineage>
</organism>
<dbReference type="GO" id="GO:0008484">
    <property type="term" value="F:sulfuric ester hydrolase activity"/>
    <property type="evidence" value="ECO:0007669"/>
    <property type="project" value="InterPro"/>
</dbReference>
<comment type="similarity">
    <text evidence="2">Belongs to the sulfatase family.</text>
</comment>
<evidence type="ECO:0000256" key="4">
    <source>
        <dbReference type="ARBA" id="ARBA00022837"/>
    </source>
</evidence>
<sequence>MDAILFSVVKTFTLHSNLPMIESISIKYTSKEMIWFFLVISLSLSTARPKSPHLVFIVADDLGWNDLGYHNPDIISPNIDSLAGGGITLNQSYVQPLCSP</sequence>
<reference evidence="7 8" key="1">
    <citation type="submission" date="2024-04" db="EMBL/GenBank/DDBJ databases">
        <authorList>
            <consortium name="Genoscope - CEA"/>
            <person name="William W."/>
        </authorList>
    </citation>
    <scope>NUCLEOTIDE SEQUENCE [LARGE SCALE GENOMIC DNA]</scope>
</reference>
<keyword evidence="3" id="KW-0479">Metal-binding</keyword>
<proteinExistence type="inferred from homology"/>
<dbReference type="AlphaFoldDB" id="A0AAV2HZE6"/>
<dbReference type="InterPro" id="IPR000917">
    <property type="entry name" value="Sulfatase_N"/>
</dbReference>
<dbReference type="Gene3D" id="3.40.720.10">
    <property type="entry name" value="Alkaline Phosphatase, subunit A"/>
    <property type="match status" value="1"/>
</dbReference>
<name>A0AAV2HZE6_LYMST</name>
<dbReference type="Proteomes" id="UP001497497">
    <property type="component" value="Unassembled WGS sequence"/>
</dbReference>
<feature type="domain" description="Sulfatase N-terminal" evidence="6">
    <location>
        <begin position="52"/>
        <end position="100"/>
    </location>
</feature>
<accession>A0AAV2HZE6</accession>
<gene>
    <name evidence="7" type="ORF">GSLYS_00013365001</name>
</gene>
<protein>
    <recommendedName>
        <fullName evidence="6">Sulfatase N-terminal domain-containing protein</fullName>
    </recommendedName>
</protein>
<evidence type="ECO:0000256" key="5">
    <source>
        <dbReference type="ARBA" id="ARBA00023180"/>
    </source>
</evidence>
<dbReference type="PANTHER" id="PTHR10342:SF273">
    <property type="entry name" value="RE14504P"/>
    <property type="match status" value="1"/>
</dbReference>
<evidence type="ECO:0000256" key="3">
    <source>
        <dbReference type="ARBA" id="ARBA00022723"/>
    </source>
</evidence>
<evidence type="ECO:0000256" key="2">
    <source>
        <dbReference type="ARBA" id="ARBA00008779"/>
    </source>
</evidence>